<geneLocation type="plasmid" evidence="1 2">
    <name>pPP1</name>
</geneLocation>
<dbReference type="SUPFAM" id="SSF52058">
    <property type="entry name" value="L domain-like"/>
    <property type="match status" value="1"/>
</dbReference>
<reference evidence="1 2" key="1">
    <citation type="submission" date="2021-12" db="EMBL/GenBank/DDBJ databases">
        <title>Genome sequencing of bacteria with rrn-lacking chromosome and rrn-plasmid.</title>
        <authorList>
            <person name="Anda M."/>
            <person name="Iwasaki W."/>
        </authorList>
    </citation>
    <scope>NUCLEOTIDE SEQUENCE [LARGE SCALE GENOMIC DNA]</scope>
    <source>
        <strain evidence="1 2">NBRC 101262</strain>
        <plasmid evidence="1 2">pPP1</plasmid>
    </source>
</reference>
<dbReference type="Gene3D" id="3.80.10.10">
    <property type="entry name" value="Ribonuclease Inhibitor"/>
    <property type="match status" value="1"/>
</dbReference>
<accession>A0ABM7VHY5</accession>
<dbReference type="Proteomes" id="UP001354989">
    <property type="component" value="Plasmid pPP1"/>
</dbReference>
<dbReference type="InterPro" id="IPR032675">
    <property type="entry name" value="LRR_dom_sf"/>
</dbReference>
<name>A0ABM7VHY5_9BACT</name>
<dbReference type="RefSeq" id="WP_338398430.1">
    <property type="nucleotide sequence ID" value="NZ_AP025293.1"/>
</dbReference>
<evidence type="ECO:0000313" key="1">
    <source>
        <dbReference type="EMBL" id="BDD00592.1"/>
    </source>
</evidence>
<keyword evidence="2" id="KW-1185">Reference proteome</keyword>
<evidence type="ECO:0008006" key="3">
    <source>
        <dbReference type="Google" id="ProtNLM"/>
    </source>
</evidence>
<protein>
    <recommendedName>
        <fullName evidence="3">Leucine-rich repeat domain-containing protein</fullName>
    </recommendedName>
</protein>
<sequence length="271" mass="30935">MSKGLFNYIFGNKENLNISLNLNQILKILIDANEISNAIKGLEWIVDSKESKKTFEDLTCYANIIDKQLYSLKDSIDGYHPSSFPIGITQNDLSSHLIATAVSLQSTCSEIRDKVMSDKFTFNKGGNKTKNILVLKNNGSYLETMAYNGELKKLNEHPMKVEMELLNLQDYPFFKAAEYDSSMWDIYEHCPQIKVLTLFGAELQEDEVTKLNFDKMDYLKVLDLGENGLRSIPASLYKLNQLEYLSLRDNEVPIEELEKLQSSLSSTHVDF</sequence>
<dbReference type="InterPro" id="IPR001611">
    <property type="entry name" value="Leu-rich_rpt"/>
</dbReference>
<dbReference type="Pfam" id="PF13855">
    <property type="entry name" value="LRR_8"/>
    <property type="match status" value="1"/>
</dbReference>
<evidence type="ECO:0000313" key="2">
    <source>
        <dbReference type="Proteomes" id="UP001354989"/>
    </source>
</evidence>
<proteinExistence type="predicted"/>
<dbReference type="EMBL" id="AP025293">
    <property type="protein sequence ID" value="BDD00592.1"/>
    <property type="molecule type" value="Genomic_DNA"/>
</dbReference>
<keyword evidence="1" id="KW-0614">Plasmid</keyword>
<organism evidence="1 2">
    <name type="scientific">Persicobacter psychrovividus</name>
    <dbReference type="NCBI Taxonomy" id="387638"/>
    <lineage>
        <taxon>Bacteria</taxon>
        <taxon>Pseudomonadati</taxon>
        <taxon>Bacteroidota</taxon>
        <taxon>Cytophagia</taxon>
        <taxon>Cytophagales</taxon>
        <taxon>Persicobacteraceae</taxon>
        <taxon>Persicobacter</taxon>
    </lineage>
</organism>
<gene>
    <name evidence="1" type="ORF">PEPS_28720</name>
</gene>